<dbReference type="RefSeq" id="WP_062125758.1">
    <property type="nucleotide sequence ID" value="NZ_BAZW01000027.1"/>
</dbReference>
<keyword evidence="12 15" id="KW-0413">Isomerase</keyword>
<dbReference type="STRING" id="1236989.JCM15548_12925"/>
<dbReference type="InterPro" id="IPR011335">
    <property type="entry name" value="Restrct_endonuc-II-like"/>
</dbReference>
<feature type="binding site" evidence="15">
    <location>
        <position position="951"/>
    </location>
    <ligand>
        <name>Mg(2+)</name>
        <dbReference type="ChEBI" id="CHEBI:18420"/>
    </ligand>
</feature>
<evidence type="ECO:0000313" key="19">
    <source>
        <dbReference type="EMBL" id="GAO30633.1"/>
    </source>
</evidence>
<evidence type="ECO:0000259" key="18">
    <source>
        <dbReference type="PROSITE" id="PS51217"/>
    </source>
</evidence>
<comment type="function">
    <text evidence="15">A helicase/nuclease that prepares dsDNA breaks (DSB) for recombinational DNA repair. Binds to DSBs and unwinds DNA via a highly rapid and processive ATP-dependent bidirectional helicase activity. Unwinds dsDNA until it encounters a Chi (crossover hotspot instigator) sequence from the 3' direction. Cuts ssDNA a few nucleotides 3' to the Chi site. The properties and activities of the enzyme are changed at Chi. The Chi-altered holoenzyme produces a long 3'-ssDNA overhang and facilitates RecA-binding to the ssDNA for homologous DNA recombination and repair. Holoenzyme degrades any linearized DNA that is unable to undergo homologous recombination. In the holoenzyme this subunit contributes ATPase, 3'-5' helicase, exonuclease activity and loads RecA onto ssDNA.</text>
</comment>
<evidence type="ECO:0000256" key="13">
    <source>
        <dbReference type="ARBA" id="ARBA00034617"/>
    </source>
</evidence>
<keyword evidence="6 15" id="KW-0347">Helicase</keyword>
<protein>
    <recommendedName>
        <fullName evidence="15">RecBCD enzyme subunit RecB</fullName>
        <ecNumber evidence="15">3.1.11.5</ecNumber>
        <ecNumber evidence="15">5.6.2.4</ecNumber>
    </recommendedName>
    <alternativeName>
        <fullName evidence="15">DNA 3'-5' helicase subunit RecB</fullName>
    </alternativeName>
    <alternativeName>
        <fullName evidence="15">Exonuclease V subunit RecB</fullName>
        <shortName evidence="15">ExoV subunit RecB</shortName>
    </alternativeName>
    <alternativeName>
        <fullName evidence="15">Helicase/nuclease RecBCD subunit RecB</fullName>
    </alternativeName>
</protein>
<evidence type="ECO:0000256" key="12">
    <source>
        <dbReference type="ARBA" id="ARBA00023235"/>
    </source>
</evidence>
<comment type="domain">
    <text evidence="15">The N-terminal DNA-binding domain is a ssDNA-dependent ATPase and has ATP-dependent 3'-5' helicase function. This domain interacts with RecC.</text>
</comment>
<comment type="catalytic activity">
    <reaction evidence="14 15">
        <text>ATP + H2O = ADP + phosphate + H(+)</text>
        <dbReference type="Rhea" id="RHEA:13065"/>
        <dbReference type="ChEBI" id="CHEBI:15377"/>
        <dbReference type="ChEBI" id="CHEBI:15378"/>
        <dbReference type="ChEBI" id="CHEBI:30616"/>
        <dbReference type="ChEBI" id="CHEBI:43474"/>
        <dbReference type="ChEBI" id="CHEBI:456216"/>
        <dbReference type="EC" id="5.6.2.4"/>
    </reaction>
</comment>
<feature type="binding site" evidence="15">
    <location>
        <position position="964"/>
    </location>
    <ligand>
        <name>Mg(2+)</name>
        <dbReference type="ChEBI" id="CHEBI:18420"/>
    </ligand>
</feature>
<keyword evidence="10 15" id="KW-0238">DNA-binding</keyword>
<dbReference type="Pfam" id="PF13361">
    <property type="entry name" value="UvrD_C"/>
    <property type="match status" value="2"/>
</dbReference>
<dbReference type="GO" id="GO:0009338">
    <property type="term" value="C:exodeoxyribonuclease V complex"/>
    <property type="evidence" value="ECO:0007669"/>
    <property type="project" value="TreeGrafter"/>
</dbReference>
<name>A0A0E9LZA1_9BACT</name>
<keyword evidence="1 15" id="KW-0540">Nuclease</keyword>
<keyword evidence="9 15" id="KW-0460">Magnesium</keyword>
<dbReference type="SUPFAM" id="SSF52980">
    <property type="entry name" value="Restriction endonuclease-like"/>
    <property type="match status" value="1"/>
</dbReference>
<dbReference type="Proteomes" id="UP000032900">
    <property type="component" value="Unassembled WGS sequence"/>
</dbReference>
<evidence type="ECO:0000256" key="6">
    <source>
        <dbReference type="ARBA" id="ARBA00022806"/>
    </source>
</evidence>
<dbReference type="InterPro" id="IPR027417">
    <property type="entry name" value="P-loop_NTPase"/>
</dbReference>
<keyword evidence="5 15" id="KW-0378">Hydrolase</keyword>
<comment type="miscellaneous">
    <text evidence="15">In the RecBCD complex, RecB has a slow 3'-5' helicase, an exonuclease activity and loads RecA onto ssDNA, RecD has a fast 5'-3' helicase activity, while RecC stimulates the ATPase and processivity of the RecB helicase and contributes to recognition of the Chi site.</text>
</comment>
<dbReference type="EC" id="3.1.11.5" evidence="15"/>
<evidence type="ECO:0000256" key="15">
    <source>
        <dbReference type="HAMAP-Rule" id="MF_01485"/>
    </source>
</evidence>
<evidence type="ECO:0000256" key="10">
    <source>
        <dbReference type="ARBA" id="ARBA00023125"/>
    </source>
</evidence>
<keyword evidence="4 15" id="KW-0227">DNA damage</keyword>
<keyword evidence="8 15" id="KW-0067">ATP-binding</keyword>
<evidence type="ECO:0000256" key="5">
    <source>
        <dbReference type="ARBA" id="ARBA00022801"/>
    </source>
</evidence>
<dbReference type="GO" id="GO:0005829">
    <property type="term" value="C:cytosol"/>
    <property type="evidence" value="ECO:0007669"/>
    <property type="project" value="TreeGrafter"/>
</dbReference>
<dbReference type="GO" id="GO:0000724">
    <property type="term" value="P:double-strand break repair via homologous recombination"/>
    <property type="evidence" value="ECO:0007669"/>
    <property type="project" value="UniProtKB-UniRule"/>
</dbReference>
<feature type="region of interest" description="Nuclease activity, interacts with RecD and RecA" evidence="15">
    <location>
        <begin position="793"/>
        <end position="1057"/>
    </location>
</feature>
<comment type="domain">
    <text evidence="15">The C-terminal domain has nuclease activity and interacts with RecD. It interacts with RecA, facilitating its loading onto ssDNA.</text>
</comment>
<evidence type="ECO:0000256" key="11">
    <source>
        <dbReference type="ARBA" id="ARBA00023204"/>
    </source>
</evidence>
<reference evidence="19 20" key="1">
    <citation type="journal article" date="2015" name="Microbes Environ.">
        <title>Distribution and evolution of nitrogen fixation genes in the phylum bacteroidetes.</title>
        <authorList>
            <person name="Inoue J."/>
            <person name="Oshima K."/>
            <person name="Suda W."/>
            <person name="Sakamoto M."/>
            <person name="Iino T."/>
            <person name="Noda S."/>
            <person name="Hongoh Y."/>
            <person name="Hattori M."/>
            <person name="Ohkuma M."/>
        </authorList>
    </citation>
    <scope>NUCLEOTIDE SEQUENCE [LARGE SCALE GENOMIC DNA]</scope>
    <source>
        <strain evidence="19">JCM 15548</strain>
    </source>
</reference>
<keyword evidence="11 15" id="KW-0234">DNA repair</keyword>
<dbReference type="InterPro" id="IPR000212">
    <property type="entry name" value="DNA_helicase_UvrD/REP"/>
</dbReference>
<dbReference type="GO" id="GO:0043138">
    <property type="term" value="F:3'-5' DNA helicase activity"/>
    <property type="evidence" value="ECO:0007669"/>
    <property type="project" value="UniProtKB-UniRule"/>
</dbReference>
<evidence type="ECO:0000256" key="2">
    <source>
        <dbReference type="ARBA" id="ARBA00022723"/>
    </source>
</evidence>
<comment type="catalytic activity">
    <reaction evidence="13 15">
        <text>Couples ATP hydrolysis with the unwinding of duplex DNA by translocating in the 3'-5' direction.</text>
        <dbReference type="EC" id="5.6.2.4"/>
    </reaction>
</comment>
<dbReference type="PROSITE" id="PS51217">
    <property type="entry name" value="UVRD_HELICASE_CTER"/>
    <property type="match status" value="1"/>
</dbReference>
<dbReference type="PANTHER" id="PTHR11070:SF23">
    <property type="entry name" value="RECBCD ENZYME SUBUNIT RECB"/>
    <property type="match status" value="1"/>
</dbReference>
<proteinExistence type="inferred from homology"/>
<dbReference type="Gene3D" id="1.10.486.10">
    <property type="entry name" value="PCRA, domain 4"/>
    <property type="match status" value="1"/>
</dbReference>
<dbReference type="Gene3D" id="3.40.50.300">
    <property type="entry name" value="P-loop containing nucleotide triphosphate hydrolases"/>
    <property type="match status" value="3"/>
</dbReference>
<feature type="domain" description="UvrD-like helicase ATP-binding" evidence="17">
    <location>
        <begin position="1"/>
        <end position="365"/>
    </location>
</feature>
<dbReference type="PROSITE" id="PS51198">
    <property type="entry name" value="UVRD_HELICASE_ATP_BIND"/>
    <property type="match status" value="1"/>
</dbReference>
<dbReference type="GO" id="GO:0000287">
    <property type="term" value="F:magnesium ion binding"/>
    <property type="evidence" value="ECO:0007669"/>
    <property type="project" value="UniProtKB-UniRule"/>
</dbReference>
<dbReference type="GO" id="GO:0005524">
    <property type="term" value="F:ATP binding"/>
    <property type="evidence" value="ECO:0007669"/>
    <property type="project" value="UniProtKB-UniRule"/>
</dbReference>
<evidence type="ECO:0000256" key="3">
    <source>
        <dbReference type="ARBA" id="ARBA00022741"/>
    </source>
</evidence>
<keyword evidence="7 15" id="KW-0269">Exonuclease</keyword>
<accession>A0A0E9LZA1</accession>
<dbReference type="InterPro" id="IPR014016">
    <property type="entry name" value="UvrD-like_ATP-bd"/>
</dbReference>
<dbReference type="InterPro" id="IPR014017">
    <property type="entry name" value="DNA_helicase_UvrD-like_C"/>
</dbReference>
<feature type="binding site" evidence="15">
    <location>
        <position position="840"/>
    </location>
    <ligand>
        <name>Mg(2+)</name>
        <dbReference type="ChEBI" id="CHEBI:18420"/>
    </ligand>
</feature>
<dbReference type="HAMAP" id="MF_01485">
    <property type="entry name" value="RecB"/>
    <property type="match status" value="1"/>
</dbReference>
<feature type="domain" description="UvrD-like helicase C-terminal" evidence="18">
    <location>
        <begin position="388"/>
        <end position="652"/>
    </location>
</feature>
<gene>
    <name evidence="15" type="primary">recB</name>
    <name evidence="19" type="ORF">JCM15548_12925</name>
</gene>
<dbReference type="GO" id="GO:0003677">
    <property type="term" value="F:DNA binding"/>
    <property type="evidence" value="ECO:0007669"/>
    <property type="project" value="UniProtKB-UniRule"/>
</dbReference>
<feature type="binding site" evidence="16">
    <location>
        <begin position="22"/>
        <end position="29"/>
    </location>
    <ligand>
        <name>ATP</name>
        <dbReference type="ChEBI" id="CHEBI:30616"/>
    </ligand>
</feature>
<dbReference type="OrthoDB" id="1100019at2"/>
<dbReference type="EC" id="5.6.2.4" evidence="15"/>
<comment type="cofactor">
    <cofactor evidence="15">
        <name>Mg(2+)</name>
        <dbReference type="ChEBI" id="CHEBI:18420"/>
    </cofactor>
    <text evidence="15">Binds 1 Mg(2+) ion per subunit.</text>
</comment>
<comment type="caution">
    <text evidence="19">The sequence shown here is derived from an EMBL/GenBank/DDBJ whole genome shotgun (WGS) entry which is preliminary data.</text>
</comment>
<dbReference type="CDD" id="cd22352">
    <property type="entry name" value="RecB_C-like"/>
    <property type="match status" value="1"/>
</dbReference>
<dbReference type="SUPFAM" id="SSF52540">
    <property type="entry name" value="P-loop containing nucleoside triphosphate hydrolases"/>
    <property type="match status" value="1"/>
</dbReference>
<feature type="region of interest" description="DNA-binding and helicase activity, interacts with RecC" evidence="15">
    <location>
        <begin position="1"/>
        <end position="767"/>
    </location>
</feature>
<dbReference type="EMBL" id="BAZW01000027">
    <property type="protein sequence ID" value="GAO30633.1"/>
    <property type="molecule type" value="Genomic_DNA"/>
</dbReference>
<dbReference type="Pfam" id="PF00580">
    <property type="entry name" value="UvrD-helicase"/>
    <property type="match status" value="1"/>
</dbReference>
<keyword evidence="2 15" id="KW-0479">Metal-binding</keyword>
<evidence type="ECO:0000313" key="20">
    <source>
        <dbReference type="Proteomes" id="UP000032900"/>
    </source>
</evidence>
<comment type="catalytic activity">
    <reaction evidence="15">
        <text>Exonucleolytic cleavage (in the presence of ATP) in either 5'- to 3'- or 3'- to 5'-direction to yield 5'-phosphooligonucleotides.</text>
        <dbReference type="EC" id="3.1.11.5"/>
    </reaction>
</comment>
<evidence type="ECO:0000256" key="16">
    <source>
        <dbReference type="PROSITE-ProRule" id="PRU00560"/>
    </source>
</evidence>
<dbReference type="InterPro" id="IPR011604">
    <property type="entry name" value="PDDEXK-like_dom_sf"/>
</dbReference>
<dbReference type="AlphaFoldDB" id="A0A0E9LZA1"/>
<dbReference type="InterPro" id="IPR004586">
    <property type="entry name" value="RecB"/>
</dbReference>
<evidence type="ECO:0000256" key="9">
    <source>
        <dbReference type="ARBA" id="ARBA00022842"/>
    </source>
</evidence>
<evidence type="ECO:0000256" key="7">
    <source>
        <dbReference type="ARBA" id="ARBA00022839"/>
    </source>
</evidence>
<dbReference type="PANTHER" id="PTHR11070">
    <property type="entry name" value="UVRD / RECB / PCRA DNA HELICASE FAMILY MEMBER"/>
    <property type="match status" value="1"/>
</dbReference>
<evidence type="ECO:0000256" key="4">
    <source>
        <dbReference type="ARBA" id="ARBA00022763"/>
    </source>
</evidence>
<evidence type="ECO:0000256" key="8">
    <source>
        <dbReference type="ARBA" id="ARBA00022840"/>
    </source>
</evidence>
<keyword evidence="20" id="KW-1185">Reference proteome</keyword>
<keyword evidence="3 15" id="KW-0547">Nucleotide-binding</keyword>
<comment type="similarity">
    <text evidence="15">Belongs to the helicase family. UvrD subfamily.</text>
</comment>
<comment type="subunit">
    <text evidence="15">Heterotrimer of RecB, RecC and RecD. All subunits contribute to DNA-binding. Interacts with RecA.</text>
</comment>
<feature type="active site" description="For nuclease activity" evidence="15">
    <location>
        <position position="964"/>
    </location>
</feature>
<evidence type="ECO:0000256" key="1">
    <source>
        <dbReference type="ARBA" id="ARBA00022722"/>
    </source>
</evidence>
<evidence type="ECO:0000256" key="14">
    <source>
        <dbReference type="ARBA" id="ARBA00048988"/>
    </source>
</evidence>
<organism evidence="19 20">
    <name type="scientific">Geofilum rubicundum JCM 15548</name>
    <dbReference type="NCBI Taxonomy" id="1236989"/>
    <lineage>
        <taxon>Bacteria</taxon>
        <taxon>Pseudomonadati</taxon>
        <taxon>Bacteroidota</taxon>
        <taxon>Bacteroidia</taxon>
        <taxon>Marinilabiliales</taxon>
        <taxon>Marinilabiliaceae</taxon>
        <taxon>Geofilum</taxon>
    </lineage>
</organism>
<dbReference type="Gene3D" id="3.90.320.10">
    <property type="match status" value="1"/>
</dbReference>
<evidence type="ECO:0000259" key="17">
    <source>
        <dbReference type="PROSITE" id="PS51198"/>
    </source>
</evidence>
<dbReference type="GO" id="GO:0008854">
    <property type="term" value="F:exodeoxyribonuclease V activity"/>
    <property type="evidence" value="ECO:0007669"/>
    <property type="project" value="UniProtKB-EC"/>
</dbReference>
<dbReference type="GO" id="GO:0016887">
    <property type="term" value="F:ATP hydrolysis activity"/>
    <property type="evidence" value="ECO:0007669"/>
    <property type="project" value="RHEA"/>
</dbReference>
<sequence>MLNFSHFDALSVDLKGSNLIEASAGTGKTYSISLLVVRLILEKQLPVNSLLMVTFTKAAVAELESRIRLFVRMAYRSARGLPIPEKSIAAIVAHAIESASRQQVIQLLKEAVLLLDETSVQTIHGFCQTTLEEFALEADLRYDPEIATDASEIVEHLVDDFWRLNVTTLPAEALKLLMEAGKLSKADLSGAVKNALEGKFLYGFEPAGDYSTDASWMAEVENTMRSGSPEQMDQLIRELPRRLIFGAVRELLPAVAAFKQERHLLTYDDMIEKLHAALVKNKSEQLIDQLQKKFRAVFIDEFQDTDRLQYEIFSTAFNHPASVIFYIGDPKQSIYSWRKADINTYLKATHQVDRLYSMNHNFRSSERMIEAMNQFFLPTAGFDTFAFGRAAEGIHYTPVESPKPNGKGLFMKGQSEDQPITIFEVSRKPEVIDPLVAQVTLLLSKDHYSIEKKDASRSLTPGDIGILVRTNTEALNIKQALAQAGIPAVTIGEAKVFDSPEAEYLLYLLEAFESLSQGAINKALLSPFTGLALDDILKLNIEKAAELFRKYRDLWRQFGVFQAVKAFMADWNVQGLLLSRHTEMGERTIANLYHLTELLHKAENTKKRSSIELIGWLRSAIKGAQPADDEFELRVESDEDAVNIVTIHKSKGLQYQVVIAPYLDMITYNKHEEVSWRDPQTGQYMVGNKKALSPAEKVLWQDQLVQENRRLLYVAITRAVYKCFIFKVNMHKGPYSTKKSALAAFVDPLQRISGAPISFEPCPALMSGYFCASSSNRKPTYAEATHFKLADLNWRKMSYSSLSVFHEASPKIHTGDYADEYDQFVFSDLIKGAKTGDMLHFIFEHISFVDATRWDAIIDEALTLFMPRYKETYSGQLRRLISEVLNSPIHLNGDRFQLSSIDDSRRINELEFDFPVPPVPVETIKKYSSPDHPFDIGRHGELEGMMNGKIDLFFEHKGKYYILDWKSNYLGDTPECYAPEKLNQAMNENNYHLQHLIYTAAVDRYLKLRVPNYRFEQHFGGVIYLFLRGVRAGSDNGVFVCKPDQAFLTGYLIQKPK</sequence>